<dbReference type="InParanoid" id="D0MSM0"/>
<keyword evidence="3" id="KW-1185">Reference proteome</keyword>
<dbReference type="HOGENOM" id="CLU_164371_0_0_1"/>
<evidence type="ECO:0000313" key="2">
    <source>
        <dbReference type="EMBL" id="EEY58489.1"/>
    </source>
</evidence>
<dbReference type="EMBL" id="DS028118">
    <property type="protein sequence ID" value="EEY58489.1"/>
    <property type="molecule type" value="Genomic_DNA"/>
</dbReference>
<dbReference type="GeneID" id="9479801"/>
<evidence type="ECO:0000256" key="1">
    <source>
        <dbReference type="SAM" id="MobiDB-lite"/>
    </source>
</evidence>
<feature type="compositionally biased region" description="Basic and acidic residues" evidence="1">
    <location>
        <begin position="12"/>
        <end position="21"/>
    </location>
</feature>
<organism evidence="2 3">
    <name type="scientific">Phytophthora infestans (strain T30-4)</name>
    <name type="common">Potato late blight agent</name>
    <dbReference type="NCBI Taxonomy" id="403677"/>
    <lineage>
        <taxon>Eukaryota</taxon>
        <taxon>Sar</taxon>
        <taxon>Stramenopiles</taxon>
        <taxon>Oomycota</taxon>
        <taxon>Peronosporomycetes</taxon>
        <taxon>Peronosporales</taxon>
        <taxon>Peronosporaceae</taxon>
        <taxon>Phytophthora</taxon>
    </lineage>
</organism>
<protein>
    <submittedName>
        <fullName evidence="2">Uncharacterized protein</fullName>
    </submittedName>
</protein>
<dbReference type="VEuPathDB" id="FungiDB:PITG_01159"/>
<sequence>MGTHPTRLSSRRKQESSKPHELSSFGVGTRAKRPSPGHGERYEQVQGGHDQGTASGESKCGAGVSFDLVSAENKVSVDAGHNRAGTAETYGEIVTQNTASVKCGRKLYWHCGQVHRGRGHSAI</sequence>
<dbReference type="Proteomes" id="UP000006643">
    <property type="component" value="Unassembled WGS sequence"/>
</dbReference>
<reference evidence="3" key="1">
    <citation type="journal article" date="2009" name="Nature">
        <title>Genome sequence and analysis of the Irish potato famine pathogen Phytophthora infestans.</title>
        <authorList>
            <consortium name="The Broad Institute Genome Sequencing Platform"/>
            <person name="Haas B.J."/>
            <person name="Kamoun S."/>
            <person name="Zody M.C."/>
            <person name="Jiang R.H."/>
            <person name="Handsaker R.E."/>
            <person name="Cano L.M."/>
            <person name="Grabherr M."/>
            <person name="Kodira C.D."/>
            <person name="Raffaele S."/>
            <person name="Torto-Alalibo T."/>
            <person name="Bozkurt T.O."/>
            <person name="Ah-Fong A.M."/>
            <person name="Alvarado L."/>
            <person name="Anderson V.L."/>
            <person name="Armstrong M.R."/>
            <person name="Avrova A."/>
            <person name="Baxter L."/>
            <person name="Beynon J."/>
            <person name="Boevink P.C."/>
            <person name="Bollmann S.R."/>
            <person name="Bos J.I."/>
            <person name="Bulone V."/>
            <person name="Cai G."/>
            <person name="Cakir C."/>
            <person name="Carrington J.C."/>
            <person name="Chawner M."/>
            <person name="Conti L."/>
            <person name="Costanzo S."/>
            <person name="Ewan R."/>
            <person name="Fahlgren N."/>
            <person name="Fischbach M.A."/>
            <person name="Fugelstad J."/>
            <person name="Gilroy E.M."/>
            <person name="Gnerre S."/>
            <person name="Green P.J."/>
            <person name="Grenville-Briggs L.J."/>
            <person name="Griffith J."/>
            <person name="Grunwald N.J."/>
            <person name="Horn K."/>
            <person name="Horner N.R."/>
            <person name="Hu C.H."/>
            <person name="Huitema E."/>
            <person name="Jeong D.H."/>
            <person name="Jones A.M."/>
            <person name="Jones J.D."/>
            <person name="Jones R.W."/>
            <person name="Karlsson E.K."/>
            <person name="Kunjeti S.G."/>
            <person name="Lamour K."/>
            <person name="Liu Z."/>
            <person name="Ma L."/>
            <person name="Maclean D."/>
            <person name="Chibucos M.C."/>
            <person name="McDonald H."/>
            <person name="McWalters J."/>
            <person name="Meijer H.J."/>
            <person name="Morgan W."/>
            <person name="Morris P.F."/>
            <person name="Munro C.A."/>
            <person name="O'Neill K."/>
            <person name="Ospina-Giraldo M."/>
            <person name="Pinzon A."/>
            <person name="Pritchard L."/>
            <person name="Ramsahoye B."/>
            <person name="Ren Q."/>
            <person name="Restrepo S."/>
            <person name="Roy S."/>
            <person name="Sadanandom A."/>
            <person name="Savidor A."/>
            <person name="Schornack S."/>
            <person name="Schwartz D.C."/>
            <person name="Schumann U.D."/>
            <person name="Schwessinger B."/>
            <person name="Seyer L."/>
            <person name="Sharpe T."/>
            <person name="Silvar C."/>
            <person name="Song J."/>
            <person name="Studholme D.J."/>
            <person name="Sykes S."/>
            <person name="Thines M."/>
            <person name="van de Vondervoort P.J."/>
            <person name="Phuntumart V."/>
            <person name="Wawra S."/>
            <person name="Weide R."/>
            <person name="Win J."/>
            <person name="Young C."/>
            <person name="Zhou S."/>
            <person name="Fry W."/>
            <person name="Meyers B.C."/>
            <person name="van West P."/>
            <person name="Ristaino J."/>
            <person name="Govers F."/>
            <person name="Birch P.R."/>
            <person name="Whisson S.C."/>
            <person name="Judelson H.S."/>
            <person name="Nusbaum C."/>
        </authorList>
    </citation>
    <scope>NUCLEOTIDE SEQUENCE [LARGE SCALE GENOMIC DNA]</scope>
    <source>
        <strain evidence="3">T30-4</strain>
    </source>
</reference>
<accession>D0MSM0</accession>
<gene>
    <name evidence="2" type="ORF">PITG_01159</name>
</gene>
<dbReference type="AlphaFoldDB" id="D0MSM0"/>
<evidence type="ECO:0000313" key="3">
    <source>
        <dbReference type="Proteomes" id="UP000006643"/>
    </source>
</evidence>
<dbReference type="KEGG" id="pif:PITG_01159"/>
<proteinExistence type="predicted"/>
<feature type="region of interest" description="Disordered" evidence="1">
    <location>
        <begin position="1"/>
        <end position="61"/>
    </location>
</feature>
<dbReference type="RefSeq" id="XP_002909675.1">
    <property type="nucleotide sequence ID" value="XM_002909629.1"/>
</dbReference>
<name>D0MSM0_PHYIT</name>